<dbReference type="Proteomes" id="UP000806285">
    <property type="component" value="Unassembled WGS sequence"/>
</dbReference>
<keyword evidence="1" id="KW-0472">Membrane</keyword>
<proteinExistence type="predicted"/>
<keyword evidence="1" id="KW-0812">Transmembrane</keyword>
<keyword evidence="3" id="KW-1185">Reference proteome</keyword>
<organism evidence="2 3">
    <name type="scientific">Ramlibacter pallidus</name>
    <dbReference type="NCBI Taxonomy" id="2780087"/>
    <lineage>
        <taxon>Bacteria</taxon>
        <taxon>Pseudomonadati</taxon>
        <taxon>Pseudomonadota</taxon>
        <taxon>Betaproteobacteria</taxon>
        <taxon>Burkholderiales</taxon>
        <taxon>Comamonadaceae</taxon>
        <taxon>Ramlibacter</taxon>
    </lineage>
</organism>
<dbReference type="EMBL" id="JADDIV010000002">
    <property type="protein sequence ID" value="MBE7367740.1"/>
    <property type="molecule type" value="Genomic_DNA"/>
</dbReference>
<evidence type="ECO:0008006" key="4">
    <source>
        <dbReference type="Google" id="ProtNLM"/>
    </source>
</evidence>
<keyword evidence="1" id="KW-1133">Transmembrane helix</keyword>
<accession>A0ABR9S2N3</accession>
<protein>
    <recommendedName>
        <fullName evidence="4">PepSY domain-containing protein</fullName>
    </recommendedName>
</protein>
<feature type="transmembrane region" description="Helical" evidence="1">
    <location>
        <begin position="38"/>
        <end position="57"/>
    </location>
</feature>
<evidence type="ECO:0000313" key="2">
    <source>
        <dbReference type="EMBL" id="MBE7367740.1"/>
    </source>
</evidence>
<evidence type="ECO:0000313" key="3">
    <source>
        <dbReference type="Proteomes" id="UP000806285"/>
    </source>
</evidence>
<dbReference type="RefSeq" id="WP_193676321.1">
    <property type="nucleotide sequence ID" value="NZ_JADDIV010000002.1"/>
</dbReference>
<reference evidence="2 3" key="1">
    <citation type="submission" date="2020-10" db="EMBL/GenBank/DDBJ databases">
        <title>Ramlibacter sp. HM2 16S ribosomal RNA gene Genome sequencing and assembly.</title>
        <authorList>
            <person name="Kang M."/>
        </authorList>
    </citation>
    <scope>NUCLEOTIDE SEQUENCE [LARGE SCALE GENOMIC DNA]</scope>
    <source>
        <strain evidence="2 3">HM2</strain>
    </source>
</reference>
<comment type="caution">
    <text evidence="2">The sequence shown here is derived from an EMBL/GenBank/DDBJ whole genome shotgun (WGS) entry which is preliminary data.</text>
</comment>
<name>A0ABR9S2N3_9BURK</name>
<gene>
    <name evidence="2" type="ORF">IM787_09195</name>
</gene>
<sequence>MTPCRLRADPHALRHRPQALVVARPATPPGWTRKTCAMVLHLACLGLFGLSVVWPVVGPLASGQVARDFALLHQAGTAWAKEVGLSP</sequence>
<evidence type="ECO:0000256" key="1">
    <source>
        <dbReference type="SAM" id="Phobius"/>
    </source>
</evidence>